<dbReference type="VEuPathDB" id="MicrosporidiaDB:DI09_104p70"/>
<reference evidence="1 2" key="1">
    <citation type="submission" date="2014-04" db="EMBL/GenBank/DDBJ databases">
        <title>A new species of microsporidia sheds light on the evolution of extreme parasitism.</title>
        <authorList>
            <person name="Haag K.L."/>
            <person name="James T.Y."/>
            <person name="Larsson R."/>
            <person name="Schaer T.M."/>
            <person name="Refardt D."/>
            <person name="Pombert J.-F."/>
            <person name="Ebert D."/>
        </authorList>
    </citation>
    <scope>NUCLEOTIDE SEQUENCE [LARGE SCALE GENOMIC DNA]</scope>
    <source>
        <strain evidence="1 2">UGP3</strain>
        <tissue evidence="1">Spores</tissue>
    </source>
</reference>
<protein>
    <submittedName>
        <fullName evidence="1">Uncharacterized protein</fullName>
    </submittedName>
</protein>
<dbReference type="HOGENOM" id="CLU_2812963_0_0_1"/>
<keyword evidence="2" id="KW-1185">Reference proteome</keyword>
<dbReference type="GeneID" id="25257918"/>
<accession>A0A098VWA6</accession>
<organism evidence="1 2">
    <name type="scientific">Mitosporidium daphniae</name>
    <dbReference type="NCBI Taxonomy" id="1485682"/>
    <lineage>
        <taxon>Eukaryota</taxon>
        <taxon>Fungi</taxon>
        <taxon>Fungi incertae sedis</taxon>
        <taxon>Microsporidia</taxon>
        <taxon>Mitosporidium</taxon>
    </lineage>
</organism>
<dbReference type="RefSeq" id="XP_013239638.1">
    <property type="nucleotide sequence ID" value="XM_013384184.1"/>
</dbReference>
<evidence type="ECO:0000313" key="1">
    <source>
        <dbReference type="EMBL" id="KGG53200.1"/>
    </source>
</evidence>
<dbReference type="Proteomes" id="UP000029725">
    <property type="component" value="Unassembled WGS sequence"/>
</dbReference>
<gene>
    <name evidence="1" type="ORF">DI09_104p70</name>
</gene>
<dbReference type="EMBL" id="JMKJ01000005">
    <property type="protein sequence ID" value="KGG53200.1"/>
    <property type="molecule type" value="Genomic_DNA"/>
</dbReference>
<dbReference type="AlphaFoldDB" id="A0A098VWA6"/>
<comment type="caution">
    <text evidence="1">The sequence shown here is derived from an EMBL/GenBank/DDBJ whole genome shotgun (WGS) entry which is preliminary data.</text>
</comment>
<sequence length="67" mass="6899">MYNKGFVTSSSLIALGSMPIMAMSSICPEIATGIGPPTESEDVPFPSQKKSALRPQAGKIAAMGVIS</sequence>
<evidence type="ECO:0000313" key="2">
    <source>
        <dbReference type="Proteomes" id="UP000029725"/>
    </source>
</evidence>
<proteinExistence type="predicted"/>
<name>A0A098VWA6_9MICR</name>